<organism evidence="4 5">
    <name type="scientific">Helicocarpus griseus UAMH5409</name>
    <dbReference type="NCBI Taxonomy" id="1447875"/>
    <lineage>
        <taxon>Eukaryota</taxon>
        <taxon>Fungi</taxon>
        <taxon>Dikarya</taxon>
        <taxon>Ascomycota</taxon>
        <taxon>Pezizomycotina</taxon>
        <taxon>Eurotiomycetes</taxon>
        <taxon>Eurotiomycetidae</taxon>
        <taxon>Onygenales</taxon>
        <taxon>Ajellomycetaceae</taxon>
        <taxon>Helicocarpus</taxon>
    </lineage>
</organism>
<dbReference type="PANTHER" id="PTHR45348">
    <property type="entry name" value="HYPOTHETICAL OXIDOREDUCTASE (EUROFUNG)"/>
    <property type="match status" value="1"/>
</dbReference>
<dbReference type="Proteomes" id="UP000223968">
    <property type="component" value="Unassembled WGS sequence"/>
</dbReference>
<dbReference type="InterPro" id="IPR013154">
    <property type="entry name" value="ADH-like_N"/>
</dbReference>
<dbReference type="SMART" id="SM00829">
    <property type="entry name" value="PKS_ER"/>
    <property type="match status" value="1"/>
</dbReference>
<dbReference type="SUPFAM" id="SSF51735">
    <property type="entry name" value="NAD(P)-binding Rossmann-fold domains"/>
    <property type="match status" value="1"/>
</dbReference>
<dbReference type="STRING" id="1447875.A0A2B7WR46"/>
<dbReference type="InterPro" id="IPR036291">
    <property type="entry name" value="NAD(P)-bd_dom_sf"/>
</dbReference>
<evidence type="ECO:0000313" key="5">
    <source>
        <dbReference type="Proteomes" id="UP000223968"/>
    </source>
</evidence>
<dbReference type="InterPro" id="IPR011032">
    <property type="entry name" value="GroES-like_sf"/>
</dbReference>
<comment type="caution">
    <text evidence="4">The sequence shown here is derived from an EMBL/GenBank/DDBJ whole genome shotgun (WGS) entry which is preliminary data.</text>
</comment>
<name>A0A2B7WR46_9EURO</name>
<evidence type="ECO:0000256" key="2">
    <source>
        <dbReference type="ARBA" id="ARBA00023002"/>
    </source>
</evidence>
<dbReference type="SUPFAM" id="SSF50129">
    <property type="entry name" value="GroES-like"/>
    <property type="match status" value="1"/>
</dbReference>
<feature type="domain" description="Enoyl reductase (ER)" evidence="3">
    <location>
        <begin position="14"/>
        <end position="357"/>
    </location>
</feature>
<keyword evidence="5" id="KW-1185">Reference proteome</keyword>
<dbReference type="Gene3D" id="3.90.180.10">
    <property type="entry name" value="Medium-chain alcohol dehydrogenases, catalytic domain"/>
    <property type="match status" value="1"/>
</dbReference>
<evidence type="ECO:0000313" key="4">
    <source>
        <dbReference type="EMBL" id="PGG98961.1"/>
    </source>
</evidence>
<dbReference type="InterPro" id="IPR020843">
    <property type="entry name" value="ER"/>
</dbReference>
<gene>
    <name evidence="4" type="ORF">AJ79_08736</name>
</gene>
<dbReference type="OrthoDB" id="9992527at2759"/>
<dbReference type="PANTHER" id="PTHR45348:SF2">
    <property type="entry name" value="ZINC-TYPE ALCOHOL DEHYDROGENASE-LIKE PROTEIN C2E1P3.01"/>
    <property type="match status" value="1"/>
</dbReference>
<dbReference type="Gene3D" id="3.40.50.720">
    <property type="entry name" value="NAD(P)-binding Rossmann-like Domain"/>
    <property type="match status" value="1"/>
</dbReference>
<reference evidence="4 5" key="1">
    <citation type="submission" date="2017-10" db="EMBL/GenBank/DDBJ databases">
        <title>Comparative genomics in systemic dimorphic fungi from Ajellomycetaceae.</title>
        <authorList>
            <person name="Munoz J.F."/>
            <person name="Mcewen J.G."/>
            <person name="Clay O.K."/>
            <person name="Cuomo C.A."/>
        </authorList>
    </citation>
    <scope>NUCLEOTIDE SEQUENCE [LARGE SCALE GENOMIC DNA]</scope>
    <source>
        <strain evidence="4 5">UAMH5409</strain>
    </source>
</reference>
<dbReference type="EMBL" id="PDNB01000216">
    <property type="protein sequence ID" value="PGG98961.1"/>
    <property type="molecule type" value="Genomic_DNA"/>
</dbReference>
<keyword evidence="2" id="KW-0560">Oxidoreductase</keyword>
<accession>A0A2B7WR46</accession>
<protein>
    <recommendedName>
        <fullName evidence="3">Enoyl reductase (ER) domain-containing protein</fullName>
    </recommendedName>
</protein>
<dbReference type="AlphaFoldDB" id="A0A2B7WR46"/>
<dbReference type="Pfam" id="PF08240">
    <property type="entry name" value="ADH_N"/>
    <property type="match status" value="1"/>
</dbReference>
<comment type="similarity">
    <text evidence="1">Belongs to the zinc-containing alcohol dehydrogenase family.</text>
</comment>
<sequence>MKGIICEKAGEPFKIVDNLDVPEPSPDQILVKSIYMAINPVDEVMRSMGVLVHTWPLGLGIDVAGVVVKVGENATSKFKVGDHVCGCTRLGYPGYNGGQEFLLMGAKVTIPKPKNLSLVEAVTIGVGLETAGLGLFNSLDVKLPDLQEILEQKYEKPQKNEWAIVLGGASSVGKFATQASIFALLLLLFDICGYKVIASCSASSVSLVKKQGAEAVFDYKKPVNEQVKDVLDITKGKVHRVFDAAATGDEFAKELFKKLPAQSPKLFSSTNTWSEITDFGGGKTKIADLSLVGRPDADGEYVNKLLAEYIPVFVALFEQQHIYPAPYDLVGQGGLEDALEAFKYQQSGAGGPNKVIVKIQDE</sequence>
<dbReference type="GO" id="GO:0016651">
    <property type="term" value="F:oxidoreductase activity, acting on NAD(P)H"/>
    <property type="evidence" value="ECO:0007669"/>
    <property type="project" value="InterPro"/>
</dbReference>
<evidence type="ECO:0000256" key="1">
    <source>
        <dbReference type="ARBA" id="ARBA00008072"/>
    </source>
</evidence>
<evidence type="ECO:0000259" key="3">
    <source>
        <dbReference type="SMART" id="SM00829"/>
    </source>
</evidence>
<dbReference type="CDD" id="cd08249">
    <property type="entry name" value="enoyl_reductase_like"/>
    <property type="match status" value="1"/>
</dbReference>
<proteinExistence type="inferred from homology"/>
<dbReference type="InterPro" id="IPR047122">
    <property type="entry name" value="Trans-enoyl_RdTase-like"/>
</dbReference>